<evidence type="ECO:0000256" key="7">
    <source>
        <dbReference type="ARBA" id="ARBA00025067"/>
    </source>
</evidence>
<keyword evidence="5 8" id="KW-0521">NADP</keyword>
<dbReference type="GO" id="GO:0046655">
    <property type="term" value="P:folic acid metabolic process"/>
    <property type="evidence" value="ECO:0007669"/>
    <property type="project" value="TreeGrafter"/>
</dbReference>
<comment type="similarity">
    <text evidence="2 8">Belongs to the dihydrofolate reductase family.</text>
</comment>
<evidence type="ECO:0000256" key="8">
    <source>
        <dbReference type="PIRNR" id="PIRNR000194"/>
    </source>
</evidence>
<dbReference type="PANTHER" id="PTHR48069">
    <property type="entry name" value="DIHYDROFOLATE REDUCTASE"/>
    <property type="match status" value="1"/>
</dbReference>
<feature type="domain" description="DHFR" evidence="9">
    <location>
        <begin position="2"/>
        <end position="161"/>
    </location>
</feature>
<dbReference type="GO" id="GO:0004146">
    <property type="term" value="F:dihydrofolate reductase activity"/>
    <property type="evidence" value="ECO:0007669"/>
    <property type="project" value="UniProtKB-EC"/>
</dbReference>
<dbReference type="PIRSF" id="PIRSF000194">
    <property type="entry name" value="DHFR"/>
    <property type="match status" value="1"/>
</dbReference>
<evidence type="ECO:0000256" key="3">
    <source>
        <dbReference type="ARBA" id="ARBA00012856"/>
    </source>
</evidence>
<comment type="catalytic activity">
    <reaction evidence="8">
        <text>(6S)-5,6,7,8-tetrahydrofolate + NADP(+) = 7,8-dihydrofolate + NADPH + H(+)</text>
        <dbReference type="Rhea" id="RHEA:15009"/>
        <dbReference type="ChEBI" id="CHEBI:15378"/>
        <dbReference type="ChEBI" id="CHEBI:57451"/>
        <dbReference type="ChEBI" id="CHEBI:57453"/>
        <dbReference type="ChEBI" id="CHEBI:57783"/>
        <dbReference type="ChEBI" id="CHEBI:58349"/>
        <dbReference type="EC" id="1.5.1.3"/>
    </reaction>
</comment>
<dbReference type="Gene3D" id="3.40.430.10">
    <property type="entry name" value="Dihydrofolate Reductase, subunit A"/>
    <property type="match status" value="1"/>
</dbReference>
<dbReference type="GO" id="GO:0046452">
    <property type="term" value="P:dihydrofolate metabolic process"/>
    <property type="evidence" value="ECO:0007669"/>
    <property type="project" value="TreeGrafter"/>
</dbReference>
<evidence type="ECO:0000256" key="4">
    <source>
        <dbReference type="ARBA" id="ARBA00022563"/>
    </source>
</evidence>
<dbReference type="GO" id="GO:0005829">
    <property type="term" value="C:cytosol"/>
    <property type="evidence" value="ECO:0007669"/>
    <property type="project" value="TreeGrafter"/>
</dbReference>
<comment type="caution">
    <text evidence="10">The sequence shown here is derived from an EMBL/GenBank/DDBJ whole genome shotgun (WGS) entry which is preliminary data.</text>
</comment>
<dbReference type="Proteomes" id="UP000754644">
    <property type="component" value="Unassembled WGS sequence"/>
</dbReference>
<dbReference type="GO" id="GO:0006730">
    <property type="term" value="P:one-carbon metabolic process"/>
    <property type="evidence" value="ECO:0007669"/>
    <property type="project" value="UniProtKB-KW"/>
</dbReference>
<evidence type="ECO:0000259" key="9">
    <source>
        <dbReference type="PROSITE" id="PS51330"/>
    </source>
</evidence>
<dbReference type="PANTHER" id="PTHR48069:SF3">
    <property type="entry name" value="DIHYDROFOLATE REDUCTASE"/>
    <property type="match status" value="1"/>
</dbReference>
<evidence type="ECO:0000256" key="5">
    <source>
        <dbReference type="ARBA" id="ARBA00022857"/>
    </source>
</evidence>
<dbReference type="EMBL" id="JABMOJ010000479">
    <property type="protein sequence ID" value="NQV66220.1"/>
    <property type="molecule type" value="Genomic_DNA"/>
</dbReference>
<evidence type="ECO:0000313" key="10">
    <source>
        <dbReference type="EMBL" id="NQV66220.1"/>
    </source>
</evidence>
<name>A0A972W1G5_9GAMM</name>
<dbReference type="EC" id="1.5.1.3" evidence="3 8"/>
<organism evidence="10 11">
    <name type="scientific">SAR86 cluster bacterium</name>
    <dbReference type="NCBI Taxonomy" id="2030880"/>
    <lineage>
        <taxon>Bacteria</taxon>
        <taxon>Pseudomonadati</taxon>
        <taxon>Pseudomonadota</taxon>
        <taxon>Gammaproteobacteria</taxon>
        <taxon>SAR86 cluster</taxon>
    </lineage>
</organism>
<dbReference type="GO" id="GO:0050661">
    <property type="term" value="F:NADP binding"/>
    <property type="evidence" value="ECO:0007669"/>
    <property type="project" value="InterPro"/>
</dbReference>
<evidence type="ECO:0000313" key="11">
    <source>
        <dbReference type="Proteomes" id="UP000754644"/>
    </source>
</evidence>
<evidence type="ECO:0000256" key="2">
    <source>
        <dbReference type="ARBA" id="ARBA00009539"/>
    </source>
</evidence>
<protein>
    <recommendedName>
        <fullName evidence="3 8">Dihydrofolate reductase</fullName>
        <ecNumber evidence="3 8">1.5.1.3</ecNumber>
    </recommendedName>
</protein>
<evidence type="ECO:0000256" key="1">
    <source>
        <dbReference type="ARBA" id="ARBA00004903"/>
    </source>
</evidence>
<dbReference type="CDD" id="cd00209">
    <property type="entry name" value="DHFR"/>
    <property type="match status" value="1"/>
</dbReference>
<reference evidence="10" key="1">
    <citation type="submission" date="2020-05" db="EMBL/GenBank/DDBJ databases">
        <title>Sulfur intermediates as new biogeochemical hubs in an aquatic model microbial ecosystem.</title>
        <authorList>
            <person name="Vigneron A."/>
        </authorList>
    </citation>
    <scope>NUCLEOTIDE SEQUENCE</scope>
    <source>
        <strain evidence="10">Bin.250</strain>
    </source>
</reference>
<dbReference type="InterPro" id="IPR012259">
    <property type="entry name" value="DHFR"/>
</dbReference>
<keyword evidence="4 8" id="KW-0554">One-carbon metabolism</keyword>
<gene>
    <name evidence="10" type="ORF">HQ497_12735</name>
</gene>
<sequence length="165" mass="18068">MTVSLVAARALNNIIGNGPDIPWQVKGEQKLFREITIGGILIMGRKTYESIGRPLPGRRTIIVTRNSAYSVLGCEIASSLSTALQAVSNDPRPVFIVGGGQIYQQALAQGLADAVHLTTIQTEVEGDITFPDFPTPDFKLVKETHFASNIDYLYQYFEKTPSPIE</sequence>
<dbReference type="GO" id="GO:0046654">
    <property type="term" value="P:tetrahydrofolate biosynthetic process"/>
    <property type="evidence" value="ECO:0007669"/>
    <property type="project" value="InterPro"/>
</dbReference>
<comment type="function">
    <text evidence="7 8">Key enzyme in folate metabolism. Catalyzes an essential reaction for de novo glycine and purine synthesis, and for DNA precursor synthesis.</text>
</comment>
<dbReference type="PRINTS" id="PR00070">
    <property type="entry name" value="DHFR"/>
</dbReference>
<dbReference type="SUPFAM" id="SSF53597">
    <property type="entry name" value="Dihydrofolate reductase-like"/>
    <property type="match status" value="1"/>
</dbReference>
<dbReference type="InterPro" id="IPR001796">
    <property type="entry name" value="DHFR_dom"/>
</dbReference>
<dbReference type="PROSITE" id="PS51330">
    <property type="entry name" value="DHFR_2"/>
    <property type="match status" value="1"/>
</dbReference>
<dbReference type="AlphaFoldDB" id="A0A972W1G5"/>
<evidence type="ECO:0000256" key="6">
    <source>
        <dbReference type="ARBA" id="ARBA00023002"/>
    </source>
</evidence>
<comment type="pathway">
    <text evidence="1 8">Cofactor biosynthesis; tetrahydrofolate biosynthesis; 5,6,7,8-tetrahydrofolate from 7,8-dihydrofolate: step 1/1.</text>
</comment>
<dbReference type="InterPro" id="IPR024072">
    <property type="entry name" value="DHFR-like_dom_sf"/>
</dbReference>
<keyword evidence="6 8" id="KW-0560">Oxidoreductase</keyword>
<dbReference type="Pfam" id="PF00186">
    <property type="entry name" value="DHFR_1"/>
    <property type="match status" value="1"/>
</dbReference>
<accession>A0A972W1G5</accession>
<proteinExistence type="inferred from homology"/>